<comment type="caution">
    <text evidence="13">The sequence shown here is derived from an EMBL/GenBank/DDBJ whole genome shotgun (WGS) entry which is preliminary data.</text>
</comment>
<keyword evidence="11" id="KW-0732">Signal</keyword>
<dbReference type="PRINTS" id="PR00134">
    <property type="entry name" value="GLHYDRLASE10"/>
</dbReference>
<evidence type="ECO:0000256" key="3">
    <source>
        <dbReference type="ARBA" id="ARBA00004851"/>
    </source>
</evidence>
<dbReference type="InterPro" id="IPR044846">
    <property type="entry name" value="GH10"/>
</dbReference>
<comment type="subcellular location">
    <subcellularLocation>
        <location evidence="2">Secreted</location>
    </subcellularLocation>
</comment>
<dbReference type="Gene3D" id="3.20.20.80">
    <property type="entry name" value="Glycosidases"/>
    <property type="match status" value="1"/>
</dbReference>
<dbReference type="SUPFAM" id="SSF51445">
    <property type="entry name" value="(Trans)glycosidases"/>
    <property type="match status" value="1"/>
</dbReference>
<evidence type="ECO:0000256" key="4">
    <source>
        <dbReference type="ARBA" id="ARBA00007495"/>
    </source>
</evidence>
<evidence type="ECO:0000256" key="7">
    <source>
        <dbReference type="ARBA" id="ARBA00022801"/>
    </source>
</evidence>
<evidence type="ECO:0000256" key="9">
    <source>
        <dbReference type="ARBA" id="ARBA00023326"/>
    </source>
</evidence>
<dbReference type="Pfam" id="PF00331">
    <property type="entry name" value="Glyco_hydro_10"/>
    <property type="match status" value="1"/>
</dbReference>
<proteinExistence type="inferred from homology"/>
<evidence type="ECO:0000256" key="1">
    <source>
        <dbReference type="ARBA" id="ARBA00000681"/>
    </source>
</evidence>
<dbReference type="GO" id="GO:0016787">
    <property type="term" value="F:hydrolase activity"/>
    <property type="evidence" value="ECO:0007669"/>
    <property type="project" value="UniProtKB-KW"/>
</dbReference>
<keyword evidence="8 10" id="KW-0119">Carbohydrate metabolism</keyword>
<keyword evidence="10" id="KW-0326">Glycosidase</keyword>
<feature type="signal peptide" evidence="11">
    <location>
        <begin position="1"/>
        <end position="22"/>
    </location>
</feature>
<dbReference type="InterPro" id="IPR001000">
    <property type="entry name" value="GH10_dom"/>
</dbReference>
<evidence type="ECO:0000256" key="10">
    <source>
        <dbReference type="RuleBase" id="RU361174"/>
    </source>
</evidence>
<dbReference type="GeneID" id="98147498"/>
<evidence type="ECO:0000256" key="11">
    <source>
        <dbReference type="SAM" id="SignalP"/>
    </source>
</evidence>
<evidence type="ECO:0000256" key="2">
    <source>
        <dbReference type="ARBA" id="ARBA00004613"/>
    </source>
</evidence>
<gene>
    <name evidence="13" type="ORF">BJX67DRAFT_378844</name>
</gene>
<evidence type="ECO:0000256" key="5">
    <source>
        <dbReference type="ARBA" id="ARBA00022525"/>
    </source>
</evidence>
<protein>
    <recommendedName>
        <fullName evidence="10">Beta-xylanase</fullName>
        <ecNumber evidence="10">3.2.1.8</ecNumber>
    </recommendedName>
</protein>
<keyword evidence="5" id="KW-0964">Secreted</keyword>
<keyword evidence="7 10" id="KW-0378">Hydrolase</keyword>
<comment type="pathway">
    <text evidence="3">Glycan degradation; xylan degradation.</text>
</comment>
<feature type="chain" id="PRO_5045752964" description="Beta-xylanase" evidence="11">
    <location>
        <begin position="23"/>
        <end position="344"/>
    </location>
</feature>
<evidence type="ECO:0000256" key="6">
    <source>
        <dbReference type="ARBA" id="ARBA00022651"/>
    </source>
</evidence>
<dbReference type="PROSITE" id="PS51760">
    <property type="entry name" value="GH10_2"/>
    <property type="match status" value="1"/>
</dbReference>
<dbReference type="RefSeq" id="XP_070888769.1">
    <property type="nucleotide sequence ID" value="XM_071032426.1"/>
</dbReference>
<organism evidence="13 14">
    <name type="scientific">Aspergillus lucknowensis</name>
    <dbReference type="NCBI Taxonomy" id="176173"/>
    <lineage>
        <taxon>Eukaryota</taxon>
        <taxon>Fungi</taxon>
        <taxon>Dikarya</taxon>
        <taxon>Ascomycota</taxon>
        <taxon>Pezizomycotina</taxon>
        <taxon>Eurotiomycetes</taxon>
        <taxon>Eurotiomycetidae</taxon>
        <taxon>Eurotiales</taxon>
        <taxon>Aspergillaceae</taxon>
        <taxon>Aspergillus</taxon>
        <taxon>Aspergillus subgen. Nidulantes</taxon>
    </lineage>
</organism>
<keyword evidence="14" id="KW-1185">Reference proteome</keyword>
<dbReference type="PANTHER" id="PTHR31490:SF35">
    <property type="entry name" value="ENDO-1,4-BETA-XYLANASE"/>
    <property type="match status" value="1"/>
</dbReference>
<dbReference type="SMART" id="SM00633">
    <property type="entry name" value="Glyco_10"/>
    <property type="match status" value="1"/>
</dbReference>
<accession>A0ABR4LZ57</accession>
<evidence type="ECO:0000259" key="12">
    <source>
        <dbReference type="PROSITE" id="PS51760"/>
    </source>
</evidence>
<keyword evidence="9 10" id="KW-0624">Polysaccharide degradation</keyword>
<name>A0ABR4LZ57_9EURO</name>
<keyword evidence="6" id="KW-0858">Xylan degradation</keyword>
<evidence type="ECO:0000313" key="14">
    <source>
        <dbReference type="Proteomes" id="UP001610432"/>
    </source>
</evidence>
<comment type="similarity">
    <text evidence="4 10">Belongs to the glycosyl hydrolase 10 (cellulase F) family.</text>
</comment>
<evidence type="ECO:0000256" key="8">
    <source>
        <dbReference type="ARBA" id="ARBA00023277"/>
    </source>
</evidence>
<feature type="domain" description="GH10" evidence="12">
    <location>
        <begin position="28"/>
        <end position="338"/>
    </location>
</feature>
<dbReference type="PANTHER" id="PTHR31490">
    <property type="entry name" value="GLYCOSYL HYDROLASE"/>
    <property type="match status" value="1"/>
</dbReference>
<evidence type="ECO:0000313" key="13">
    <source>
        <dbReference type="EMBL" id="KAL2869790.1"/>
    </source>
</evidence>
<sequence length="344" mass="36747">MLQFLSLATALAAGTLPHPASAAGLNEAATAIGLEYFGTATDNPELTDVPYVAQLNNTADFGQITVGNSQKWDATEPTQNTFSFADGDAVVSLAEGNDQLVRCHTLVWYNQLPNWVTSGNWTNATLTAVMENHITKVVSHYKGRCHHWDVVNEALNEDGTYRDNIFLSTIGPSYIPLAFSFAAAADPDAKLYYNDYNLEYGGDKATAALDIVAAVQDAGAKIDGVGFQAHFEVGTVPDSASLATILTSFTDLGVEVAITEADIRIELPATEEALVQQAEDFGALAEACVGVEGCVGFTIWDYTDRYSWVPGVFPGFGAALPWDEDLVEKPAYDGLLEGLGGEAE</sequence>
<dbReference type="InterPro" id="IPR017853">
    <property type="entry name" value="GH"/>
</dbReference>
<dbReference type="Proteomes" id="UP001610432">
    <property type="component" value="Unassembled WGS sequence"/>
</dbReference>
<dbReference type="EC" id="3.2.1.8" evidence="10"/>
<reference evidence="13 14" key="1">
    <citation type="submission" date="2024-07" db="EMBL/GenBank/DDBJ databases">
        <title>Section-level genome sequencing and comparative genomics of Aspergillus sections Usti and Cavernicolus.</title>
        <authorList>
            <consortium name="Lawrence Berkeley National Laboratory"/>
            <person name="Nybo J.L."/>
            <person name="Vesth T.C."/>
            <person name="Theobald S."/>
            <person name="Frisvad J.C."/>
            <person name="Larsen T.O."/>
            <person name="Kjaerboelling I."/>
            <person name="Rothschild-Mancinelli K."/>
            <person name="Lyhne E.K."/>
            <person name="Kogle M.E."/>
            <person name="Barry K."/>
            <person name="Clum A."/>
            <person name="Na H."/>
            <person name="Ledsgaard L."/>
            <person name="Lin J."/>
            <person name="Lipzen A."/>
            <person name="Kuo A."/>
            <person name="Riley R."/>
            <person name="Mondo S."/>
            <person name="Labutti K."/>
            <person name="Haridas S."/>
            <person name="Pangalinan J."/>
            <person name="Salamov A.A."/>
            <person name="Simmons B.A."/>
            <person name="Magnuson J.K."/>
            <person name="Chen J."/>
            <person name="Drula E."/>
            <person name="Henrissat B."/>
            <person name="Wiebenga A."/>
            <person name="Lubbers R.J."/>
            <person name="Gomes A.C."/>
            <person name="Macurrencykelacurrency M.R."/>
            <person name="Stajich J."/>
            <person name="Grigoriev I.V."/>
            <person name="Mortensen U.H."/>
            <person name="De Vries R.P."/>
            <person name="Baker S.E."/>
            <person name="Andersen M.R."/>
        </authorList>
    </citation>
    <scope>NUCLEOTIDE SEQUENCE [LARGE SCALE GENOMIC DNA]</scope>
    <source>
        <strain evidence="13 14">CBS 449.75</strain>
    </source>
</reference>
<comment type="catalytic activity">
    <reaction evidence="1 10">
        <text>Endohydrolysis of (1-&gt;4)-beta-D-xylosidic linkages in xylans.</text>
        <dbReference type="EC" id="3.2.1.8"/>
    </reaction>
</comment>
<dbReference type="EMBL" id="JBFXLQ010000008">
    <property type="protein sequence ID" value="KAL2869790.1"/>
    <property type="molecule type" value="Genomic_DNA"/>
</dbReference>